<organism evidence="2 3">
    <name type="scientific">Streptomyces spororaveus</name>
    <dbReference type="NCBI Taxonomy" id="284039"/>
    <lineage>
        <taxon>Bacteria</taxon>
        <taxon>Bacillati</taxon>
        <taxon>Actinomycetota</taxon>
        <taxon>Actinomycetes</taxon>
        <taxon>Kitasatosporales</taxon>
        <taxon>Streptomycetaceae</taxon>
        <taxon>Streptomyces</taxon>
    </lineage>
</organism>
<proteinExistence type="predicted"/>
<sequence>MIPTLHELDTTSTHALAEALGRPVSDQEGLTTDGTIVAYWSQLDYFTDEDRIWTSLEWAQHLDESHREHPFAATYCGDPRVILHVSVRQHPEDRELTPAEWSEVGHRLARVSRIAPAGDPNPCRWIALRDLPHRLDLVANLVREDGVRAAVPRQLPHALAAECRRIEADLRLLSPPDHHAAPFKANMLAAARPTVEIPGTSFVADLPNGAHQHFAAARRLVEKAAHQLGSAPSGQPELAHQLEWIARRSHALESDLAEIVPGHPGTPAGVATTGVSAGLPPRATRRR</sequence>
<evidence type="ECO:0000256" key="1">
    <source>
        <dbReference type="SAM" id="MobiDB-lite"/>
    </source>
</evidence>
<comment type="caution">
    <text evidence="2">The sequence shown here is derived from an EMBL/GenBank/DDBJ whole genome shotgun (WGS) entry which is preliminary data.</text>
</comment>
<feature type="region of interest" description="Disordered" evidence="1">
    <location>
        <begin position="262"/>
        <end position="287"/>
    </location>
</feature>
<name>A0ABQ3T791_9ACTN</name>
<accession>A0ABQ3T791</accession>
<evidence type="ECO:0000313" key="3">
    <source>
        <dbReference type="Proteomes" id="UP000608522"/>
    </source>
</evidence>
<keyword evidence="3" id="KW-1185">Reference proteome</keyword>
<protein>
    <submittedName>
        <fullName evidence="2">Uncharacterized protein</fullName>
    </submittedName>
</protein>
<evidence type="ECO:0000313" key="2">
    <source>
        <dbReference type="EMBL" id="GHI76256.1"/>
    </source>
</evidence>
<dbReference type="EMBL" id="BNED01000005">
    <property type="protein sequence ID" value="GHI76256.1"/>
    <property type="molecule type" value="Genomic_DNA"/>
</dbReference>
<gene>
    <name evidence="2" type="ORF">Sspor_18170</name>
</gene>
<reference evidence="3" key="1">
    <citation type="submission" date="2023-07" db="EMBL/GenBank/DDBJ databases">
        <title>Whole genome shotgun sequence of Streptomyces spororaveus NBRC 15456.</title>
        <authorList>
            <person name="Komaki H."/>
            <person name="Tamura T."/>
        </authorList>
    </citation>
    <scope>NUCLEOTIDE SEQUENCE [LARGE SCALE GENOMIC DNA]</scope>
    <source>
        <strain evidence="3">NBRC 15456</strain>
    </source>
</reference>
<dbReference type="Proteomes" id="UP000608522">
    <property type="component" value="Unassembled WGS sequence"/>
</dbReference>